<evidence type="ECO:0000256" key="3">
    <source>
        <dbReference type="ARBA" id="ARBA00022679"/>
    </source>
</evidence>
<dbReference type="Proteomes" id="UP001314181">
    <property type="component" value="Unassembled WGS sequence"/>
</dbReference>
<dbReference type="EC" id="2.7.7.7" evidence="1"/>
<dbReference type="NCBIfam" id="TIGR00594">
    <property type="entry name" value="polc"/>
    <property type="match status" value="1"/>
</dbReference>
<organism evidence="12 13">
    <name type="scientific">Candidatus Xenohaliotis californiensis</name>
    <dbReference type="NCBI Taxonomy" id="84677"/>
    <lineage>
        <taxon>Bacteria</taxon>
        <taxon>Pseudomonadati</taxon>
        <taxon>Pseudomonadota</taxon>
        <taxon>Alphaproteobacteria</taxon>
        <taxon>Rickettsiales</taxon>
        <taxon>Anaplasmataceae</taxon>
        <taxon>Candidatus Xenohaliotis</taxon>
    </lineage>
</organism>
<evidence type="ECO:0000256" key="4">
    <source>
        <dbReference type="ARBA" id="ARBA00022695"/>
    </source>
</evidence>
<keyword evidence="4 12" id="KW-0548">Nucleotidyltransferase</keyword>
<dbReference type="CDD" id="cd04485">
    <property type="entry name" value="DnaE_OBF"/>
    <property type="match status" value="1"/>
</dbReference>
<evidence type="ECO:0000256" key="1">
    <source>
        <dbReference type="ARBA" id="ARBA00012417"/>
    </source>
</evidence>
<dbReference type="EMBL" id="CAWVOK010000009">
    <property type="protein sequence ID" value="CAK8162503.1"/>
    <property type="molecule type" value="Genomic_DNA"/>
</dbReference>
<feature type="domain" description="PHP" evidence="8">
    <location>
        <begin position="1"/>
        <end position="140"/>
    </location>
</feature>
<dbReference type="InterPro" id="IPR004805">
    <property type="entry name" value="DnaE2/DnaE/PolC"/>
</dbReference>
<evidence type="ECO:0000259" key="11">
    <source>
        <dbReference type="Pfam" id="PF17657"/>
    </source>
</evidence>
<dbReference type="NCBIfam" id="NF004226">
    <property type="entry name" value="PRK05673.1"/>
    <property type="match status" value="1"/>
</dbReference>
<dbReference type="InterPro" id="IPR004013">
    <property type="entry name" value="PHP_dom"/>
</dbReference>
<evidence type="ECO:0000313" key="13">
    <source>
        <dbReference type="Proteomes" id="UP001314181"/>
    </source>
</evidence>
<dbReference type="Gene3D" id="1.10.10.1600">
    <property type="entry name" value="Bacterial DNA polymerase III alpha subunit, thumb domain"/>
    <property type="match status" value="1"/>
</dbReference>
<name>A0ABP0EWI8_9RICK</name>
<dbReference type="SUPFAM" id="SSF89550">
    <property type="entry name" value="PHP domain-like"/>
    <property type="match status" value="1"/>
</dbReference>
<dbReference type="GO" id="GO:0003887">
    <property type="term" value="F:DNA-directed DNA polymerase activity"/>
    <property type="evidence" value="ECO:0007669"/>
    <property type="project" value="UniProtKB-EC"/>
</dbReference>
<keyword evidence="3 12" id="KW-0808">Transferase</keyword>
<accession>A0ABP0EWI8</accession>
<dbReference type="PANTHER" id="PTHR32294">
    <property type="entry name" value="DNA POLYMERASE III SUBUNIT ALPHA"/>
    <property type="match status" value="1"/>
</dbReference>
<evidence type="ECO:0000259" key="8">
    <source>
        <dbReference type="Pfam" id="PF02811"/>
    </source>
</evidence>
<evidence type="ECO:0000256" key="5">
    <source>
        <dbReference type="ARBA" id="ARBA00022705"/>
    </source>
</evidence>
<dbReference type="Pfam" id="PF17657">
    <property type="entry name" value="DNA_pol3_finger"/>
    <property type="match status" value="1"/>
</dbReference>
<keyword evidence="13" id="KW-1185">Reference proteome</keyword>
<evidence type="ECO:0000256" key="7">
    <source>
        <dbReference type="ARBA" id="ARBA00049244"/>
    </source>
</evidence>
<gene>
    <name evidence="12" type="primary">dnaE</name>
    <name evidence="12" type="ORF">CAXC1_180011</name>
</gene>
<dbReference type="Pfam" id="PF02811">
    <property type="entry name" value="PHP"/>
    <property type="match status" value="1"/>
</dbReference>
<dbReference type="InterPro" id="IPR029460">
    <property type="entry name" value="DNAPol_HHH"/>
</dbReference>
<sequence>MINLCVDNKMPAVAVTDNKNLYSALEFAEKAVKKGIQPIIGCCISMLFDNKEFDILLLAKNEQGYFNLIKLVSESFIKSAKEPFVVLDEIISLNAGLIMLGGNPISGLMTACAKNKVNNSVLPMLMQAFDTRLYVEIQRHGLPEEEENNELLIDLAYQHNLPLVATNAVFFANKECYEAHDALMCISSGRYVSDENRPHLNQEYYFKSMDEMLELFSDIPEATENAVAIAKRCCFAPHAVKPILPTSIDGGQPDNTLKKYATKGLEYRFNHDLFSSKMSQDKKNELKKKYSERLEYELNIIFNMQYSAYFLIVQDFVNWSKSNGISVGPGRGSGAGSLVTWCLQITNIDPIKYGLIFERFLNPERVSMPDLDIDFCQEKRDRVIDYICKKYGKECVAQIITFGTLQARGVLRDVGRVLQMSYNHVDRLCRMVPNNPSNPVTLSEALDMDANLRTERDSDEVVDRLISNALKLEGLHRHISTHAAGVVISHQPLSKLIPFCVDHDTGRLLTQFSMKYVERAGLIKFDFLGLKTLTMISKVIEAVRLNSPDFDINKIDLDDPTTYELLSTGNNIGLFQLESAYVIDILRNMQPNSFEDIIALISLNRPGPMENMPRYIDRKNGIEEVDYLHPMLKDILTETFGIIVYQEQVMHIAQKMAGYSLGAADLLRRAMGKKIKEEMDQQKEIFIQGSINNGVSSDKAAYIFELVAKFAGYGFNKSHATAYAMISVQTAYLKAHYPKEFFVSLMSLDADDTNKLFILCRDAKLNNINVLPPDINKSEVLFAIEDSISIRYSLSACKNLGLSAAKEICTKRQEDGLFTDVFNFVKRLAGKINKKSLEALIKSGSLDSLHLNRRQLLDSIDILIGYASSCQKEQSQNQSSMFDGVFDVNISKPTLRGTDNFSEELRLQYEFEAFGFYLTKHPIEDYQQKLTNAGVTPISNIAHKKLVQASIAGVVSTLKIKPSKHGKQATISFADHTGMVSCVLYDEQLISPDTLYVGALLYLQVKINHDDGGMRTIAFVVKPLKLFLAKCSGKIIITINNQASAGIAKTIRSLLGEKAVFTNGHVVYFHILMSNGTATQLEVASVFNPSPKNLSKINKITGVVSVICD</sequence>
<evidence type="ECO:0000313" key="12">
    <source>
        <dbReference type="EMBL" id="CAK8162503.1"/>
    </source>
</evidence>
<dbReference type="Gene3D" id="1.10.150.870">
    <property type="match status" value="1"/>
</dbReference>
<evidence type="ECO:0000256" key="2">
    <source>
        <dbReference type="ARBA" id="ARBA00019114"/>
    </source>
</evidence>
<dbReference type="InterPro" id="IPR040982">
    <property type="entry name" value="DNA_pol3_finger"/>
</dbReference>
<dbReference type="Pfam" id="PF07733">
    <property type="entry name" value="DNA_pol3_alpha"/>
    <property type="match status" value="1"/>
</dbReference>
<feature type="domain" description="DNA polymerase helix-hairpin-helix motif" evidence="10">
    <location>
        <begin position="767"/>
        <end position="856"/>
    </location>
</feature>
<evidence type="ECO:0000259" key="10">
    <source>
        <dbReference type="Pfam" id="PF14579"/>
    </source>
</evidence>
<feature type="domain" description="Bacterial DNA polymerase III alpha subunit NTPase" evidence="9">
    <location>
        <begin position="257"/>
        <end position="529"/>
    </location>
</feature>
<evidence type="ECO:0000256" key="6">
    <source>
        <dbReference type="ARBA" id="ARBA00022932"/>
    </source>
</evidence>
<evidence type="ECO:0000259" key="9">
    <source>
        <dbReference type="Pfam" id="PF07733"/>
    </source>
</evidence>
<dbReference type="InterPro" id="IPR041931">
    <property type="entry name" value="DNA_pol3_alpha_thumb_dom"/>
</dbReference>
<dbReference type="InterPro" id="IPR011708">
    <property type="entry name" value="DNA_pol3_alpha_NTPase_dom"/>
</dbReference>
<proteinExistence type="predicted"/>
<keyword evidence="6" id="KW-0239">DNA-directed DNA polymerase</keyword>
<comment type="catalytic activity">
    <reaction evidence="7">
        <text>DNA(n) + a 2'-deoxyribonucleoside 5'-triphosphate = DNA(n+1) + diphosphate</text>
        <dbReference type="Rhea" id="RHEA:22508"/>
        <dbReference type="Rhea" id="RHEA-COMP:17339"/>
        <dbReference type="Rhea" id="RHEA-COMP:17340"/>
        <dbReference type="ChEBI" id="CHEBI:33019"/>
        <dbReference type="ChEBI" id="CHEBI:61560"/>
        <dbReference type="ChEBI" id="CHEBI:173112"/>
        <dbReference type="EC" id="2.7.7.7"/>
    </reaction>
</comment>
<dbReference type="PANTHER" id="PTHR32294:SF0">
    <property type="entry name" value="DNA POLYMERASE III SUBUNIT ALPHA"/>
    <property type="match status" value="1"/>
</dbReference>
<dbReference type="InterPro" id="IPR016195">
    <property type="entry name" value="Pol/histidinol_Pase-like"/>
</dbReference>
<protein>
    <recommendedName>
        <fullName evidence="2">DNA polymerase III subunit alpha</fullName>
        <ecNumber evidence="1">2.7.7.7</ecNumber>
    </recommendedName>
</protein>
<feature type="domain" description="DNA polymerase III alpha subunit finger" evidence="11">
    <location>
        <begin position="532"/>
        <end position="694"/>
    </location>
</feature>
<dbReference type="Pfam" id="PF14579">
    <property type="entry name" value="HHH_6"/>
    <property type="match status" value="1"/>
</dbReference>
<dbReference type="Gene3D" id="3.20.20.140">
    <property type="entry name" value="Metal-dependent hydrolases"/>
    <property type="match status" value="1"/>
</dbReference>
<keyword evidence="5" id="KW-0235">DNA replication</keyword>
<comment type="caution">
    <text evidence="12">The sequence shown here is derived from an EMBL/GenBank/DDBJ whole genome shotgun (WGS) entry which is preliminary data.</text>
</comment>
<reference evidence="12 13" key="1">
    <citation type="submission" date="2024-01" db="EMBL/GenBank/DDBJ databases">
        <authorList>
            <person name="Kunselman E."/>
        </authorList>
    </citation>
    <scope>NUCLEOTIDE SEQUENCE [LARGE SCALE GENOMIC DNA]</scope>
    <source>
        <strain evidence="12">2 abalone samples</strain>
    </source>
</reference>